<evidence type="ECO:0000313" key="3">
    <source>
        <dbReference type="Proteomes" id="UP000266861"/>
    </source>
</evidence>
<dbReference type="InterPro" id="IPR001245">
    <property type="entry name" value="Ser-Thr/Tyr_kinase_cat_dom"/>
</dbReference>
<dbReference type="PROSITE" id="PS50011">
    <property type="entry name" value="PROTEIN_KINASE_DOM"/>
    <property type="match status" value="1"/>
</dbReference>
<feature type="domain" description="Protein kinase" evidence="1">
    <location>
        <begin position="70"/>
        <end position="354"/>
    </location>
</feature>
<proteinExistence type="predicted"/>
<reference evidence="2 3" key="1">
    <citation type="submission" date="2018-08" db="EMBL/GenBank/DDBJ databases">
        <title>Genome and evolution of the arbuscular mycorrhizal fungus Diversispora epigaea (formerly Glomus versiforme) and its bacterial endosymbionts.</title>
        <authorList>
            <person name="Sun X."/>
            <person name="Fei Z."/>
            <person name="Harrison M."/>
        </authorList>
    </citation>
    <scope>NUCLEOTIDE SEQUENCE [LARGE SCALE GENOMIC DNA]</scope>
    <source>
        <strain evidence="2 3">IT104</strain>
    </source>
</reference>
<evidence type="ECO:0000259" key="1">
    <source>
        <dbReference type="PROSITE" id="PS50011"/>
    </source>
</evidence>
<dbReference type="AlphaFoldDB" id="A0A397IAY4"/>
<sequence length="442" mass="51849">MRVKTIQRCPECNQEYFRGYWCKPCNSTRLKNEFDKWTSGNDTIDKFIQDSQLNNDDFHKLIEWIPFDRFQDIKEMAKGGFGTIYHAKWIAGPIRKWDAENQKWKRSDKSKQVALKKFDGIGDINEDFLNELAIHLRTMDINTNTYTFVPFYGITRDPETLKYMMVLKYLKDGNLRNHLNNNFNNIKWEKKLSYLKDLSFRFTKIHKLGIIHQDFHPGNILSSNFDYSDLHISDFGLSKSIEKNVENPQKRTVFGVLPYIAPEVLCGEEYTKAADVYSFAIITYEIITGLLPYPDVPHDEELALKICSGLPKIPFYTPKLIARIVMRCWDSRVTYRPTFDELEIELRGYFNDYLVKYLMHKNNNEIAMQIKEAEEFSKKQETPTTTKTPLDYKTHPQAIYTSRLLNFSNLPKPVNEPNFEKKLEEISGSISHIITNNDIGDF</sequence>
<dbReference type="OrthoDB" id="3248549at2759"/>
<dbReference type="Gene3D" id="1.10.510.10">
    <property type="entry name" value="Transferase(Phosphotransferase) domain 1"/>
    <property type="match status" value="1"/>
</dbReference>
<dbReference type="PANTHER" id="PTHR44329">
    <property type="entry name" value="SERINE/THREONINE-PROTEIN KINASE TNNI3K-RELATED"/>
    <property type="match status" value="1"/>
</dbReference>
<protein>
    <recommendedName>
        <fullName evidence="1">Protein kinase domain-containing protein</fullName>
    </recommendedName>
</protein>
<gene>
    <name evidence="2" type="ORF">Glove_276g86</name>
</gene>
<keyword evidence="3" id="KW-1185">Reference proteome</keyword>
<dbReference type="InterPro" id="IPR000719">
    <property type="entry name" value="Prot_kinase_dom"/>
</dbReference>
<dbReference type="Proteomes" id="UP000266861">
    <property type="component" value="Unassembled WGS sequence"/>
</dbReference>
<dbReference type="Pfam" id="PF07714">
    <property type="entry name" value="PK_Tyr_Ser-Thr"/>
    <property type="match status" value="1"/>
</dbReference>
<dbReference type="SUPFAM" id="SSF56112">
    <property type="entry name" value="Protein kinase-like (PK-like)"/>
    <property type="match status" value="1"/>
</dbReference>
<dbReference type="EMBL" id="PQFF01000253">
    <property type="protein sequence ID" value="RHZ69990.1"/>
    <property type="molecule type" value="Genomic_DNA"/>
</dbReference>
<comment type="caution">
    <text evidence="2">The sequence shown here is derived from an EMBL/GenBank/DDBJ whole genome shotgun (WGS) entry which is preliminary data.</text>
</comment>
<dbReference type="InterPro" id="IPR011009">
    <property type="entry name" value="Kinase-like_dom_sf"/>
</dbReference>
<name>A0A397IAY4_9GLOM</name>
<dbReference type="GO" id="GO:0005524">
    <property type="term" value="F:ATP binding"/>
    <property type="evidence" value="ECO:0007669"/>
    <property type="project" value="InterPro"/>
</dbReference>
<evidence type="ECO:0000313" key="2">
    <source>
        <dbReference type="EMBL" id="RHZ69990.1"/>
    </source>
</evidence>
<dbReference type="STRING" id="1348612.A0A397IAY4"/>
<dbReference type="InterPro" id="IPR051681">
    <property type="entry name" value="Ser/Thr_Kinases-Pseudokinases"/>
</dbReference>
<dbReference type="GO" id="GO:0004674">
    <property type="term" value="F:protein serine/threonine kinase activity"/>
    <property type="evidence" value="ECO:0007669"/>
    <property type="project" value="TreeGrafter"/>
</dbReference>
<organism evidence="2 3">
    <name type="scientific">Diversispora epigaea</name>
    <dbReference type="NCBI Taxonomy" id="1348612"/>
    <lineage>
        <taxon>Eukaryota</taxon>
        <taxon>Fungi</taxon>
        <taxon>Fungi incertae sedis</taxon>
        <taxon>Mucoromycota</taxon>
        <taxon>Glomeromycotina</taxon>
        <taxon>Glomeromycetes</taxon>
        <taxon>Diversisporales</taxon>
        <taxon>Diversisporaceae</taxon>
        <taxon>Diversispora</taxon>
    </lineage>
</organism>
<accession>A0A397IAY4</accession>